<keyword evidence="13" id="KW-1185">Reference proteome</keyword>
<proteinExistence type="inferred from homology"/>
<feature type="domain" description="MotA/TolQ/ExbB proton channel" evidence="11">
    <location>
        <begin position="140"/>
        <end position="266"/>
    </location>
</feature>
<dbReference type="RefSeq" id="WP_194124412.1">
    <property type="nucleotide sequence ID" value="NZ_JACYGY010000002.1"/>
</dbReference>
<keyword evidence="2 8" id="KW-0813">Transport</keyword>
<feature type="transmembrane region" description="Helical" evidence="10">
    <location>
        <begin position="233"/>
        <end position="254"/>
    </location>
</feature>
<keyword evidence="3" id="KW-1003">Cell membrane</keyword>
<evidence type="ECO:0000256" key="7">
    <source>
        <dbReference type="ARBA" id="ARBA00023136"/>
    </source>
</evidence>
<dbReference type="InterPro" id="IPR050790">
    <property type="entry name" value="ExbB/TolQ_transport"/>
</dbReference>
<dbReference type="PANTHER" id="PTHR30625">
    <property type="entry name" value="PROTEIN TOLQ"/>
    <property type="match status" value="1"/>
</dbReference>
<dbReference type="PANTHER" id="PTHR30625:SF15">
    <property type="entry name" value="BIOPOLYMER TRANSPORT PROTEIN EXBB"/>
    <property type="match status" value="1"/>
</dbReference>
<evidence type="ECO:0000256" key="1">
    <source>
        <dbReference type="ARBA" id="ARBA00004651"/>
    </source>
</evidence>
<comment type="caution">
    <text evidence="12">The sequence shown here is derived from an EMBL/GenBank/DDBJ whole genome shotgun (WGS) entry which is preliminary data.</text>
</comment>
<evidence type="ECO:0000256" key="9">
    <source>
        <dbReference type="SAM" id="MobiDB-lite"/>
    </source>
</evidence>
<evidence type="ECO:0000256" key="2">
    <source>
        <dbReference type="ARBA" id="ARBA00022448"/>
    </source>
</evidence>
<accession>A0ABR9WL88</accession>
<evidence type="ECO:0000256" key="6">
    <source>
        <dbReference type="ARBA" id="ARBA00022989"/>
    </source>
</evidence>
<evidence type="ECO:0000256" key="5">
    <source>
        <dbReference type="ARBA" id="ARBA00022927"/>
    </source>
</evidence>
<evidence type="ECO:0000256" key="3">
    <source>
        <dbReference type="ARBA" id="ARBA00022475"/>
    </source>
</evidence>
<name>A0ABR9WL88_9BACT</name>
<keyword evidence="4 10" id="KW-0812">Transmembrane</keyword>
<dbReference type="Pfam" id="PF01618">
    <property type="entry name" value="MotA_ExbB"/>
    <property type="match status" value="1"/>
</dbReference>
<protein>
    <submittedName>
        <fullName evidence="12">MotA/TolQ/ExbB proton channel family protein</fullName>
    </submittedName>
</protein>
<feature type="region of interest" description="Disordered" evidence="9">
    <location>
        <begin position="1"/>
        <end position="21"/>
    </location>
</feature>
<feature type="transmembrane region" description="Helical" evidence="10">
    <location>
        <begin position="28"/>
        <end position="46"/>
    </location>
</feature>
<evidence type="ECO:0000256" key="10">
    <source>
        <dbReference type="SAM" id="Phobius"/>
    </source>
</evidence>
<keyword evidence="7 10" id="KW-0472">Membrane</keyword>
<feature type="transmembrane region" description="Helical" evidence="10">
    <location>
        <begin position="185"/>
        <end position="213"/>
    </location>
</feature>
<keyword evidence="6 10" id="KW-1133">Transmembrane helix</keyword>
<gene>
    <name evidence="12" type="ORF">IEE83_30225</name>
</gene>
<evidence type="ECO:0000256" key="4">
    <source>
        <dbReference type="ARBA" id="ARBA00022692"/>
    </source>
</evidence>
<dbReference type="InterPro" id="IPR002898">
    <property type="entry name" value="MotA_ExbB_proton_chnl"/>
</dbReference>
<reference evidence="13" key="1">
    <citation type="submission" date="2023-07" db="EMBL/GenBank/DDBJ databases">
        <title>Dyadobacter sp. nov 'subterranea' isolated from contaminted grondwater.</title>
        <authorList>
            <person name="Szabo I."/>
            <person name="Al-Omari J."/>
            <person name="Szerdahelyi S.G."/>
            <person name="Rado J."/>
        </authorList>
    </citation>
    <scope>NUCLEOTIDE SEQUENCE [LARGE SCALE GENOMIC DNA]</scope>
    <source>
        <strain evidence="13">UP-52</strain>
    </source>
</reference>
<keyword evidence="5 8" id="KW-0653">Protein transport</keyword>
<feature type="transmembrane region" description="Helical" evidence="10">
    <location>
        <begin position="66"/>
        <end position="90"/>
    </location>
</feature>
<evidence type="ECO:0000256" key="8">
    <source>
        <dbReference type="RuleBase" id="RU004057"/>
    </source>
</evidence>
<sequence>MEKKATTPAPAPKPATAAPKGSGGLNPALVIPLLFVIALCVYIFVLGSPDHFIDGDHEKGPKPGDYFGIVHEGGPIVPLLMTCFLIVLVFTIERIITIGKANGTGSIDSFVRKVKSLLDKNQVDEAIKECDKQKGSVGNVIKAGLIKYKQLAADGGLDKEQKLAALQKEVDEATTLELPMLQKNLTIIATLAGASTLIALLGTVLGMIKAFAALGASGGASDSSALAAGISEALINTAIGIGTSAIATVSYAYLNSRVDDLTYSIDEIGLSIQQNFAAHY</sequence>
<comment type="similarity">
    <text evidence="8">Belongs to the exbB/tolQ family.</text>
</comment>
<dbReference type="EMBL" id="JACYGY010000002">
    <property type="protein sequence ID" value="MBE9466165.1"/>
    <property type="molecule type" value="Genomic_DNA"/>
</dbReference>
<evidence type="ECO:0000313" key="12">
    <source>
        <dbReference type="EMBL" id="MBE9466165.1"/>
    </source>
</evidence>
<comment type="subcellular location">
    <subcellularLocation>
        <location evidence="1">Cell membrane</location>
        <topology evidence="1">Multi-pass membrane protein</topology>
    </subcellularLocation>
    <subcellularLocation>
        <location evidence="8">Membrane</location>
        <topology evidence="8">Multi-pass membrane protein</topology>
    </subcellularLocation>
</comment>
<organism evidence="12 13">
    <name type="scientific">Dyadobacter subterraneus</name>
    <dbReference type="NCBI Taxonomy" id="2773304"/>
    <lineage>
        <taxon>Bacteria</taxon>
        <taxon>Pseudomonadati</taxon>
        <taxon>Bacteroidota</taxon>
        <taxon>Cytophagia</taxon>
        <taxon>Cytophagales</taxon>
        <taxon>Spirosomataceae</taxon>
        <taxon>Dyadobacter</taxon>
    </lineage>
</organism>
<evidence type="ECO:0000313" key="13">
    <source>
        <dbReference type="Proteomes" id="UP000634134"/>
    </source>
</evidence>
<evidence type="ECO:0000259" key="11">
    <source>
        <dbReference type="Pfam" id="PF01618"/>
    </source>
</evidence>
<dbReference type="Proteomes" id="UP000634134">
    <property type="component" value="Unassembled WGS sequence"/>
</dbReference>